<dbReference type="Proteomes" id="UP000298058">
    <property type="component" value="Unassembled WGS sequence"/>
</dbReference>
<accession>A0A4R9M2S2</accession>
<keyword evidence="2" id="KW-1185">Reference proteome</keyword>
<gene>
    <name evidence="1" type="ORF">EHS15_00770</name>
</gene>
<organism evidence="1 2">
    <name type="scientific">Leptospira idonii</name>
    <dbReference type="NCBI Taxonomy" id="1193500"/>
    <lineage>
        <taxon>Bacteria</taxon>
        <taxon>Pseudomonadati</taxon>
        <taxon>Spirochaetota</taxon>
        <taxon>Spirochaetia</taxon>
        <taxon>Leptospirales</taxon>
        <taxon>Leptospiraceae</taxon>
        <taxon>Leptospira</taxon>
    </lineage>
</organism>
<reference evidence="1" key="1">
    <citation type="journal article" date="2019" name="PLoS Negl. Trop. Dis.">
        <title>Revisiting the worldwide diversity of Leptospira species in the environment.</title>
        <authorList>
            <person name="Vincent A.T."/>
            <person name="Schiettekatte O."/>
            <person name="Bourhy P."/>
            <person name="Veyrier F.J."/>
            <person name="Picardeau M."/>
        </authorList>
    </citation>
    <scope>NUCLEOTIDE SEQUENCE [LARGE SCALE GENOMIC DNA]</scope>
    <source>
        <strain evidence="1">201300427</strain>
    </source>
</reference>
<dbReference type="OrthoDB" id="332930at2"/>
<dbReference type="RefSeq" id="WP_135758619.1">
    <property type="nucleotide sequence ID" value="NZ_RQHW01000002.1"/>
</dbReference>
<sequence>MDSQTQSSPRKFDSEIRIDQKDRWIFRGNEITQQEILKYFRQNLHQNDAGVYIENAFGLLRENGYLEITGFPCHVLQVKQENGELQFLTDDEKLHDLSNFEIYHTLDDSLIGISSFQDKIKYRFTWTAASDLSEFLEEEGDVSYLKIGDLRMEIPLYEGEIGIPLPQNYG</sequence>
<dbReference type="EMBL" id="RQHW01000002">
    <property type="protein sequence ID" value="TGN21084.1"/>
    <property type="molecule type" value="Genomic_DNA"/>
</dbReference>
<comment type="caution">
    <text evidence="1">The sequence shown here is derived from an EMBL/GenBank/DDBJ whole genome shotgun (WGS) entry which is preliminary data.</text>
</comment>
<proteinExistence type="predicted"/>
<evidence type="ECO:0008006" key="3">
    <source>
        <dbReference type="Google" id="ProtNLM"/>
    </source>
</evidence>
<evidence type="ECO:0000313" key="2">
    <source>
        <dbReference type="Proteomes" id="UP000298058"/>
    </source>
</evidence>
<dbReference type="AlphaFoldDB" id="A0A4R9M2S2"/>
<protein>
    <recommendedName>
        <fullName evidence="3">DUF1285 domain-containing protein</fullName>
    </recommendedName>
</protein>
<evidence type="ECO:0000313" key="1">
    <source>
        <dbReference type="EMBL" id="TGN21084.1"/>
    </source>
</evidence>
<name>A0A4R9M2S2_9LEPT</name>